<organism evidence="9 10">
    <name type="scientific">Paracoccus alcaliphilus</name>
    <dbReference type="NCBI Taxonomy" id="34002"/>
    <lineage>
        <taxon>Bacteria</taxon>
        <taxon>Pseudomonadati</taxon>
        <taxon>Pseudomonadota</taxon>
        <taxon>Alphaproteobacteria</taxon>
        <taxon>Rhodobacterales</taxon>
        <taxon>Paracoccaceae</taxon>
        <taxon>Paracoccus</taxon>
    </lineage>
</organism>
<dbReference type="PANTHER" id="PTHR35369:SF2">
    <property type="entry name" value="BLR3025 PROTEIN"/>
    <property type="match status" value="1"/>
</dbReference>
<evidence type="ECO:0000256" key="3">
    <source>
        <dbReference type="ARBA" id="ARBA00012417"/>
    </source>
</evidence>
<keyword evidence="10" id="KW-1185">Reference proteome</keyword>
<dbReference type="SUPFAM" id="SSF56672">
    <property type="entry name" value="DNA/RNA polymerases"/>
    <property type="match status" value="1"/>
</dbReference>
<accession>A0A1H8FI00</accession>
<protein>
    <recommendedName>
        <fullName evidence="3">DNA-directed DNA polymerase</fullName>
        <ecNumber evidence="3">2.7.7.7</ecNumber>
    </recommendedName>
</protein>
<dbReference type="InterPro" id="IPR043128">
    <property type="entry name" value="Rev_trsase/Diguanyl_cyclase"/>
</dbReference>
<name>A0A1H8FI00_9RHOB</name>
<dbReference type="AlphaFoldDB" id="A0A1H8FI00"/>
<proteinExistence type="inferred from homology"/>
<comment type="function">
    <text evidence="5">Poorly processive, error-prone DNA polymerase involved in untargeted mutagenesis. Copies undamaged DNA at stalled replication forks, which arise in vivo from mismatched or misaligned primer ends. These misaligned primers can be extended by PolIV. Exhibits no 3'-5' exonuclease (proofreading) activity. May be involved in translesional synthesis, in conjunction with the beta clamp from PolIII.</text>
</comment>
<dbReference type="InterPro" id="IPR001126">
    <property type="entry name" value="UmuC"/>
</dbReference>
<dbReference type="EC" id="2.7.7.7" evidence="3"/>
<comment type="subunit">
    <text evidence="2">Monomer.</text>
</comment>
<dbReference type="Proteomes" id="UP000199054">
    <property type="component" value="Unassembled WGS sequence"/>
</dbReference>
<sequence>MDHPSPLLFDLTQRRVVSIWFPRLASDRALRLRPVEGPFALTLRVDNTERIFCLNALAEAQGLHRGMPFSEARAFCPQLQARPADPPADARFLEGLRRWSLRYCPWAGREEPDGLVLDITGSAHLAGGEAELLADMRARLERAGIGARIGLADTRGAAWALAHHGPGIAPPGDGLAALAALPVAALRLDEGSTIALQRLGLRSIGALATAARAPLARRFGPELLMRLDQALGRRAEAIAPLVQPPHFAVRLTLPEPIGLASDVMAALKRLLDALCAKLKAHEAGARHLCLTLRRVDQGSQVLELRLASAMRDPARILPLLERRIEGIDAGFGIDQLRLEAVQTEVLHLQQTGPDMAKTERLDHLITRIGLRIGLENIRRFQRLDSHIPEGSFRLVPVTASRPCGDWQMARPRPLRLFPPEPVTARGATPPARFRWRRMPLTTGRATGPERIAPEWWTENDDWRSGIRDYWRVETHQGWRLWMFHTPQRPGWFVQGEFL</sequence>
<evidence type="ECO:0000259" key="7">
    <source>
        <dbReference type="Pfam" id="PF00817"/>
    </source>
</evidence>
<evidence type="ECO:0000256" key="2">
    <source>
        <dbReference type="ARBA" id="ARBA00011245"/>
    </source>
</evidence>
<dbReference type="GO" id="GO:0006281">
    <property type="term" value="P:DNA repair"/>
    <property type="evidence" value="ECO:0007669"/>
    <property type="project" value="InterPro"/>
</dbReference>
<reference evidence="9 10" key="1">
    <citation type="submission" date="2016-10" db="EMBL/GenBank/DDBJ databases">
        <authorList>
            <person name="de Groot N.N."/>
        </authorList>
    </citation>
    <scope>NUCLEOTIDE SEQUENCE [LARGE SCALE GENOMIC DNA]</scope>
    <source>
        <strain evidence="9 10">DSM 8512</strain>
    </source>
</reference>
<dbReference type="CDD" id="cd03468">
    <property type="entry name" value="PolY_like"/>
    <property type="match status" value="1"/>
</dbReference>
<evidence type="ECO:0000256" key="5">
    <source>
        <dbReference type="ARBA" id="ARBA00025589"/>
    </source>
</evidence>
<dbReference type="PANTHER" id="PTHR35369">
    <property type="entry name" value="BLR3025 PROTEIN-RELATED"/>
    <property type="match status" value="1"/>
</dbReference>
<dbReference type="Gene3D" id="3.40.1170.60">
    <property type="match status" value="1"/>
</dbReference>
<gene>
    <name evidence="9" type="ORF">SAMN04489859_100444</name>
</gene>
<evidence type="ECO:0000256" key="1">
    <source>
        <dbReference type="ARBA" id="ARBA00010945"/>
    </source>
</evidence>
<dbReference type="Pfam" id="PF11799">
    <property type="entry name" value="IMS_C"/>
    <property type="match status" value="1"/>
</dbReference>
<dbReference type="Pfam" id="PF00817">
    <property type="entry name" value="IMS"/>
    <property type="match status" value="1"/>
</dbReference>
<evidence type="ECO:0000313" key="9">
    <source>
        <dbReference type="EMBL" id="SEN30757.1"/>
    </source>
</evidence>
<dbReference type="GO" id="GO:0003684">
    <property type="term" value="F:damaged DNA binding"/>
    <property type="evidence" value="ECO:0007669"/>
    <property type="project" value="InterPro"/>
</dbReference>
<dbReference type="Gene3D" id="3.30.70.270">
    <property type="match status" value="1"/>
</dbReference>
<feature type="domain" description="DNA polymerase Y-family little finger" evidence="8">
    <location>
        <begin position="251"/>
        <end position="332"/>
    </location>
</feature>
<dbReference type="EMBL" id="FODE01000004">
    <property type="protein sequence ID" value="SEN30757.1"/>
    <property type="molecule type" value="Genomic_DNA"/>
</dbReference>
<comment type="similarity">
    <text evidence="1">Belongs to the DNA polymerase type-Y family.</text>
</comment>
<dbReference type="STRING" id="34002.SAMN04489859_100444"/>
<comment type="catalytic activity">
    <reaction evidence="6">
        <text>DNA(n) + a 2'-deoxyribonucleoside 5'-triphosphate = DNA(n+1) + diphosphate</text>
        <dbReference type="Rhea" id="RHEA:22508"/>
        <dbReference type="Rhea" id="RHEA-COMP:17339"/>
        <dbReference type="Rhea" id="RHEA-COMP:17340"/>
        <dbReference type="ChEBI" id="CHEBI:33019"/>
        <dbReference type="ChEBI" id="CHEBI:61560"/>
        <dbReference type="ChEBI" id="CHEBI:173112"/>
        <dbReference type="EC" id="2.7.7.7"/>
    </reaction>
</comment>
<keyword evidence="4" id="KW-0227">DNA damage</keyword>
<dbReference type="RefSeq" id="WP_244519119.1">
    <property type="nucleotide sequence ID" value="NZ_CP067124.1"/>
</dbReference>
<evidence type="ECO:0000313" key="10">
    <source>
        <dbReference type="Proteomes" id="UP000199054"/>
    </source>
</evidence>
<dbReference type="InterPro" id="IPR043502">
    <property type="entry name" value="DNA/RNA_pol_sf"/>
</dbReference>
<dbReference type="InterPro" id="IPR017961">
    <property type="entry name" value="DNA_pol_Y-fam_little_finger"/>
</dbReference>
<evidence type="ECO:0000256" key="6">
    <source>
        <dbReference type="ARBA" id="ARBA00049244"/>
    </source>
</evidence>
<dbReference type="InterPro" id="IPR050356">
    <property type="entry name" value="SulA_CellDiv_inhibitor"/>
</dbReference>
<feature type="domain" description="UmuC" evidence="7">
    <location>
        <begin position="39"/>
        <end position="160"/>
    </location>
</feature>
<evidence type="ECO:0000259" key="8">
    <source>
        <dbReference type="Pfam" id="PF11799"/>
    </source>
</evidence>
<evidence type="ECO:0000256" key="4">
    <source>
        <dbReference type="ARBA" id="ARBA00022763"/>
    </source>
</evidence>